<proteinExistence type="predicted"/>
<dbReference type="PANTHER" id="PTHR15682:SF2">
    <property type="entry name" value="UNHEALTHY RIBOSOME BIOGENESIS PROTEIN 2 HOMOLOG"/>
    <property type="match status" value="1"/>
</dbReference>
<dbReference type="FunCoup" id="A0A448YK33">
    <property type="interactions" value="160"/>
</dbReference>
<dbReference type="AlphaFoldDB" id="A0A448YK33"/>
<evidence type="ECO:0000259" key="1">
    <source>
        <dbReference type="Pfam" id="PF10441"/>
    </source>
</evidence>
<keyword evidence="3" id="KW-1185">Reference proteome</keyword>
<evidence type="ECO:0000313" key="2">
    <source>
        <dbReference type="EMBL" id="VEU21267.1"/>
    </source>
</evidence>
<dbReference type="STRING" id="13370.A0A448YK33"/>
<dbReference type="OrthoDB" id="160374at2759"/>
<dbReference type="EMBL" id="CAACVR010000011">
    <property type="protein sequence ID" value="VEU21267.1"/>
    <property type="molecule type" value="Genomic_DNA"/>
</dbReference>
<name>A0A448YK33_BRENA</name>
<organism evidence="2 3">
    <name type="scientific">Brettanomyces naardenensis</name>
    <name type="common">Yeast</name>
    <dbReference type="NCBI Taxonomy" id="13370"/>
    <lineage>
        <taxon>Eukaryota</taxon>
        <taxon>Fungi</taxon>
        <taxon>Dikarya</taxon>
        <taxon>Ascomycota</taxon>
        <taxon>Saccharomycotina</taxon>
        <taxon>Pichiomycetes</taxon>
        <taxon>Pichiales</taxon>
        <taxon>Pichiaceae</taxon>
        <taxon>Brettanomyces</taxon>
    </lineage>
</organism>
<dbReference type="GO" id="GO:0042254">
    <property type="term" value="P:ribosome biogenesis"/>
    <property type="evidence" value="ECO:0007669"/>
    <property type="project" value="TreeGrafter"/>
</dbReference>
<accession>A0A448YK33</accession>
<dbReference type="Pfam" id="PF10441">
    <property type="entry name" value="Urb2"/>
    <property type="match status" value="1"/>
</dbReference>
<gene>
    <name evidence="2" type="ORF">BRENAR_LOCUS2002</name>
</gene>
<reference evidence="2 3" key="1">
    <citation type="submission" date="2018-12" db="EMBL/GenBank/DDBJ databases">
        <authorList>
            <person name="Tiukova I."/>
            <person name="Dainat J."/>
        </authorList>
    </citation>
    <scope>NUCLEOTIDE SEQUENCE [LARGE SCALE GENOMIC DNA]</scope>
</reference>
<evidence type="ECO:0000313" key="3">
    <source>
        <dbReference type="Proteomes" id="UP000290900"/>
    </source>
</evidence>
<feature type="domain" description="Nucleolar 27S pre-rRNA processing Urb2/Npa2 C-terminal" evidence="1">
    <location>
        <begin position="974"/>
        <end position="1195"/>
    </location>
</feature>
<dbReference type="InParanoid" id="A0A448YK33"/>
<dbReference type="GO" id="GO:0005730">
    <property type="term" value="C:nucleolus"/>
    <property type="evidence" value="ECO:0007669"/>
    <property type="project" value="TreeGrafter"/>
</dbReference>
<protein>
    <submittedName>
        <fullName evidence="2">DEKNAAC102202</fullName>
    </submittedName>
</protein>
<sequence>MPPAEDPGFDLSTTVGLTRCLRNKKTSVQEIHDISISLIEGEDNDDSHSKYHLPQKERFIFELLCDRLSQQNLVEFKTSPLVWDLFYKTWLKFDEEKGLIHVRETTLQKTKLSNILAASFDEIDHSSSYNDHDLVRLICDCVLLITKQSRLIFSQDQSVSMISHLLNFVCSATPPYGNDLVEIIASIIVSIFRQSNTSALQYNKKNVSLFCGSCLPNLVLLISSNSTTSGLQQSLGKIVEDVLFSGDNLASCKDNLGFFVNSARAQSKIGTKELAYLFKTVIPHFDVPDIEEIFKYFTTRYPESTAELLKEVVKINKTLSTKFLSGLVEPVSFRPGKDSYEIMIQSLKRNTEVGLKFGKRIFNRLIRQPEGSEDLSLQLLEILFQCYSKSREISAFVSLWQENILKDKGQKSVLVSDEFILFCSSYFVALPYVQLERLVRKLVDSFRDQSEKAIIPLTSICIGLLTGVTGSVHSSSNSSLISAIEKLKDLFIEFLSIAARRSYDDHVWKLTSYVFMLYDLKDLDPSIKTIFGDVKDGEGYYFAIFRILEQDSSYYRKEIGSTFVEMFAKSESIEFKRIVFKRWCVLLNAVLDSGEIGKLVEVLFAQQDSTLVREILSNPVLHEQRKFMGCIVDSIICQCNDKVESSLLFADIIPVYSYTKQQRRQMIDALYGMSISLDSDRSATRRAIVKLLELPTYKSILETDSNSLFRLVSTSETEESLALSLEIAETICFECLRQSEDESGYIKTLAASLSEKMAEDDVHTHVSIVLSLVGSWLKLHPDTDRFSDLLTLSATKCLKLLSGDQSDSEICWLSNALANLYLLGPDCIDKSGLKQLVKRIGSEKGGSPEVQSALFKIVCTFSDSYEPYYIISLFLTLANTESNFSSVDSYIDKLDETQFIEIWKQVLEGFASISDEDVDSYLWLVCSFFERAKRPVNDDSEAFQSFQGLVLQSLSSLISLKESLFLSHFNLSVKLLVCVKTLVSAKYWSLAQYSIELIFVLVEKITHGIMISENSEDGEVQLYIQLTQVVASIVLFQRFRLSNRFHLLVAVTVHLMEALFEREGFGPTISSSKDCGIAFERLMGNICEPSTSSITGHSSKVDDGSTDVSATTLLSREKVNLRRSLPIVLLNYLRFFLRYKVRPEMKDYLSNSIYLVFNTLTSNELNYVNASVDSQSRAAFKKLYDDYVKFGKWKED</sequence>
<dbReference type="Proteomes" id="UP000290900">
    <property type="component" value="Unassembled WGS sequence"/>
</dbReference>
<dbReference type="InterPro" id="IPR018849">
    <property type="entry name" value="Urb2/Npa2_C"/>
</dbReference>
<dbReference type="InterPro" id="IPR052609">
    <property type="entry name" value="Ribosome_Biogenesis_Reg"/>
</dbReference>
<dbReference type="PANTHER" id="PTHR15682">
    <property type="entry name" value="UNHEALTHY RIBOSOME BIOGENESIS PROTEIN 2 HOMOLOG"/>
    <property type="match status" value="1"/>
</dbReference>